<dbReference type="RefSeq" id="WP_190920644.1">
    <property type="nucleotide sequence ID" value="NZ_JACXIZ010000040.1"/>
</dbReference>
<dbReference type="InterPro" id="IPR050417">
    <property type="entry name" value="Sugar_Epim/Isomerase"/>
</dbReference>
<sequence>MKAHWRNYMKLGINHHLLYPASFESSQAHRDSFPGLVRQEAFEVVDLFIMEGGAAEQFIVDELRASGKEAVYNCPLMLGDELNPHSEEEAVRRHTLAELKVHLDRARRLKARKAVVASGIDPGPAHRERQAAYFVEYLAQACRYAGEELELLIEPFDRGIGKNLLIGPSEEARRVVEQVRASGCGNIGILLDMGHVPLMGESFEHAAATLAPYIRHIHLGSCVQSDPDDPLYGDMHPPWGYPGGAHDVREAADFLQALFTIGYLAEGKRETVTLEMRPYPGKSEDESIAIFLAKLDQAWTLL</sequence>
<dbReference type="Gene3D" id="3.20.20.150">
    <property type="entry name" value="Divalent-metal-dependent TIM barrel enzymes"/>
    <property type="match status" value="1"/>
</dbReference>
<organism evidence="3 4">
    <name type="scientific">Paenibacillus sabuli</name>
    <dbReference type="NCBI Taxonomy" id="2772509"/>
    <lineage>
        <taxon>Bacteria</taxon>
        <taxon>Bacillati</taxon>
        <taxon>Bacillota</taxon>
        <taxon>Bacilli</taxon>
        <taxon>Bacillales</taxon>
        <taxon>Paenibacillaceae</taxon>
        <taxon>Paenibacillus</taxon>
    </lineage>
</organism>
<evidence type="ECO:0000259" key="2">
    <source>
        <dbReference type="Pfam" id="PF01261"/>
    </source>
</evidence>
<dbReference type="EMBL" id="JACXIZ010000040">
    <property type="protein sequence ID" value="MBD2847534.1"/>
    <property type="molecule type" value="Genomic_DNA"/>
</dbReference>
<gene>
    <name evidence="3" type="ORF">IDH44_20280</name>
</gene>
<dbReference type="AlphaFoldDB" id="A0A927BXY9"/>
<keyword evidence="1" id="KW-0413">Isomerase</keyword>
<feature type="domain" description="Xylose isomerase-like TIM barrel" evidence="2">
    <location>
        <begin position="57"/>
        <end position="276"/>
    </location>
</feature>
<evidence type="ECO:0000256" key="1">
    <source>
        <dbReference type="ARBA" id="ARBA00023235"/>
    </source>
</evidence>
<dbReference type="PANTHER" id="PTHR43489">
    <property type="entry name" value="ISOMERASE"/>
    <property type="match status" value="1"/>
</dbReference>
<dbReference type="SUPFAM" id="SSF51658">
    <property type="entry name" value="Xylose isomerase-like"/>
    <property type="match status" value="1"/>
</dbReference>
<name>A0A927BXY9_9BACL</name>
<dbReference type="PANTHER" id="PTHR43489:SF7">
    <property type="entry name" value="3-DEHYDRO-D-GULOSIDE 4-EPIMERASE-RELATED"/>
    <property type="match status" value="1"/>
</dbReference>
<keyword evidence="4" id="KW-1185">Reference proteome</keyword>
<dbReference type="GO" id="GO:0016853">
    <property type="term" value="F:isomerase activity"/>
    <property type="evidence" value="ECO:0007669"/>
    <property type="project" value="UniProtKB-KW"/>
</dbReference>
<proteinExistence type="predicted"/>
<evidence type="ECO:0000313" key="3">
    <source>
        <dbReference type="EMBL" id="MBD2847534.1"/>
    </source>
</evidence>
<protein>
    <submittedName>
        <fullName evidence="3">TIM barrel protein</fullName>
    </submittedName>
</protein>
<dbReference type="Proteomes" id="UP000621560">
    <property type="component" value="Unassembled WGS sequence"/>
</dbReference>
<comment type="caution">
    <text evidence="3">The sequence shown here is derived from an EMBL/GenBank/DDBJ whole genome shotgun (WGS) entry which is preliminary data.</text>
</comment>
<dbReference type="InterPro" id="IPR036237">
    <property type="entry name" value="Xyl_isomerase-like_sf"/>
</dbReference>
<dbReference type="Pfam" id="PF01261">
    <property type="entry name" value="AP_endonuc_2"/>
    <property type="match status" value="1"/>
</dbReference>
<evidence type="ECO:0000313" key="4">
    <source>
        <dbReference type="Proteomes" id="UP000621560"/>
    </source>
</evidence>
<dbReference type="InterPro" id="IPR013022">
    <property type="entry name" value="Xyl_isomerase-like_TIM-brl"/>
</dbReference>
<reference evidence="3" key="1">
    <citation type="submission" date="2020-09" db="EMBL/GenBank/DDBJ databases">
        <title>A novel bacterium of genus Paenibacillus, isolated from South China Sea.</title>
        <authorList>
            <person name="Huang H."/>
            <person name="Mo K."/>
            <person name="Hu Y."/>
        </authorList>
    </citation>
    <scope>NUCLEOTIDE SEQUENCE</scope>
    <source>
        <strain evidence="3">IB182496</strain>
    </source>
</reference>
<accession>A0A927BXY9</accession>